<dbReference type="EMBL" id="DRUB01000098">
    <property type="protein sequence ID" value="HHR96239.1"/>
    <property type="molecule type" value="Genomic_DNA"/>
</dbReference>
<dbReference type="AlphaFoldDB" id="A0A7C5Z0L5"/>
<comment type="subcellular location">
    <subcellularLocation>
        <location evidence="1">Membrane</location>
        <topology evidence="1">Multi-pass membrane protein</topology>
    </subcellularLocation>
</comment>
<comment type="caution">
    <text evidence="8">The sequence shown here is derived from an EMBL/GenBank/DDBJ whole genome shotgun (WGS) entry which is preliminary data.</text>
</comment>
<organism evidence="8">
    <name type="scientific">Ignisphaera aggregans</name>
    <dbReference type="NCBI Taxonomy" id="334771"/>
    <lineage>
        <taxon>Archaea</taxon>
        <taxon>Thermoproteota</taxon>
        <taxon>Thermoprotei</taxon>
        <taxon>Desulfurococcales</taxon>
        <taxon>Desulfurococcaceae</taxon>
        <taxon>Ignisphaera</taxon>
    </lineage>
</organism>
<accession>A0A7C5Z0L5</accession>
<keyword evidence="5 7" id="KW-0472">Membrane</keyword>
<keyword evidence="3 7" id="KW-0812">Transmembrane</keyword>
<dbReference type="Pfam" id="PF00474">
    <property type="entry name" value="SSF"/>
    <property type="match status" value="1"/>
</dbReference>
<sequence length="82" mass="9275">MFVPMWAARILYPNLDKPDYAYAVIAREFLPRIAPGLLGVLLVSLFAATMSMVDSDLNSLSAVFTIDVYGRLKKITNRKNYF</sequence>
<evidence type="ECO:0000256" key="3">
    <source>
        <dbReference type="ARBA" id="ARBA00022692"/>
    </source>
</evidence>
<evidence type="ECO:0000256" key="6">
    <source>
        <dbReference type="RuleBase" id="RU362091"/>
    </source>
</evidence>
<dbReference type="Gene3D" id="1.20.1730.10">
    <property type="entry name" value="Sodium/glucose cotransporter"/>
    <property type="match status" value="1"/>
</dbReference>
<keyword evidence="4 7" id="KW-1133">Transmembrane helix</keyword>
<reference evidence="8" key="1">
    <citation type="journal article" date="2020" name="mSystems">
        <title>Genome- and Community-Level Interaction Insights into Carbon Utilization and Element Cycling Functions of Hydrothermarchaeota in Hydrothermal Sediment.</title>
        <authorList>
            <person name="Zhou Z."/>
            <person name="Liu Y."/>
            <person name="Xu W."/>
            <person name="Pan J."/>
            <person name="Luo Z.H."/>
            <person name="Li M."/>
        </authorList>
    </citation>
    <scope>NUCLEOTIDE SEQUENCE [LARGE SCALE GENOMIC DNA]</scope>
    <source>
        <strain evidence="8">SpSt-1</strain>
    </source>
</reference>
<evidence type="ECO:0000256" key="5">
    <source>
        <dbReference type="ARBA" id="ARBA00023136"/>
    </source>
</evidence>
<dbReference type="PROSITE" id="PS50283">
    <property type="entry name" value="NA_SOLUT_SYMP_3"/>
    <property type="match status" value="1"/>
</dbReference>
<evidence type="ECO:0000313" key="8">
    <source>
        <dbReference type="EMBL" id="HHR96239.1"/>
    </source>
</evidence>
<feature type="transmembrane region" description="Helical" evidence="7">
    <location>
        <begin position="33"/>
        <end position="53"/>
    </location>
</feature>
<protein>
    <recommendedName>
        <fullName evidence="9">Sodium:solute symporter family protein</fullName>
    </recommendedName>
</protein>
<dbReference type="InterPro" id="IPR038377">
    <property type="entry name" value="Na/Glc_symporter_sf"/>
</dbReference>
<evidence type="ECO:0000256" key="1">
    <source>
        <dbReference type="ARBA" id="ARBA00004141"/>
    </source>
</evidence>
<dbReference type="GO" id="GO:0016020">
    <property type="term" value="C:membrane"/>
    <property type="evidence" value="ECO:0007669"/>
    <property type="project" value="UniProtKB-SubCell"/>
</dbReference>
<evidence type="ECO:0008006" key="9">
    <source>
        <dbReference type="Google" id="ProtNLM"/>
    </source>
</evidence>
<dbReference type="GO" id="GO:0022857">
    <property type="term" value="F:transmembrane transporter activity"/>
    <property type="evidence" value="ECO:0007669"/>
    <property type="project" value="InterPro"/>
</dbReference>
<proteinExistence type="inferred from homology"/>
<name>A0A7C5Z0L5_9CREN</name>
<dbReference type="InterPro" id="IPR001734">
    <property type="entry name" value="Na/solute_symporter"/>
</dbReference>
<comment type="similarity">
    <text evidence="2 6">Belongs to the sodium:solute symporter (SSF) (TC 2.A.21) family.</text>
</comment>
<evidence type="ECO:0000256" key="7">
    <source>
        <dbReference type="SAM" id="Phobius"/>
    </source>
</evidence>
<evidence type="ECO:0000256" key="2">
    <source>
        <dbReference type="ARBA" id="ARBA00006434"/>
    </source>
</evidence>
<evidence type="ECO:0000256" key="4">
    <source>
        <dbReference type="ARBA" id="ARBA00022989"/>
    </source>
</evidence>
<gene>
    <name evidence="8" type="ORF">ENL47_05395</name>
</gene>